<reference evidence="1 2" key="1">
    <citation type="submission" date="2023-05" db="EMBL/GenBank/DDBJ databases">
        <title>Streptantibioticus silvisoli sp. nov., acidotolerant actinomycetes 1 from pine litter.</title>
        <authorList>
            <person name="Swiecimska M."/>
            <person name="Golinska P."/>
            <person name="Sangal V."/>
            <person name="Wachnowicz B."/>
            <person name="Goodfellow M."/>
        </authorList>
    </citation>
    <scope>NUCLEOTIDE SEQUENCE [LARGE SCALE GENOMIC DNA]</scope>
    <source>
        <strain evidence="1 2">SL54</strain>
    </source>
</reference>
<name>A0ABT6W7T8_9ACTN</name>
<comment type="caution">
    <text evidence="1">The sequence shown here is derived from an EMBL/GenBank/DDBJ whole genome shotgun (WGS) entry which is preliminary data.</text>
</comment>
<dbReference type="RefSeq" id="WP_271322045.1">
    <property type="nucleotide sequence ID" value="NZ_JAAGKO020000037.1"/>
</dbReference>
<dbReference type="InterPro" id="IPR029074">
    <property type="entry name" value="Imm49"/>
</dbReference>
<dbReference type="EMBL" id="JAAGKO020000037">
    <property type="protein sequence ID" value="MDI5965541.1"/>
    <property type="molecule type" value="Genomic_DNA"/>
</dbReference>
<gene>
    <name evidence="1" type="ORF">POF43_022915</name>
</gene>
<protein>
    <submittedName>
        <fullName evidence="1">Immunity 49 family protein</fullName>
    </submittedName>
</protein>
<dbReference type="Pfam" id="PF15575">
    <property type="entry name" value="Imm49"/>
    <property type="match status" value="1"/>
</dbReference>
<accession>A0ABT6W7T8</accession>
<organism evidence="1 2">
    <name type="scientific">Streptantibioticus silvisoli</name>
    <dbReference type="NCBI Taxonomy" id="2705255"/>
    <lineage>
        <taxon>Bacteria</taxon>
        <taxon>Bacillati</taxon>
        <taxon>Actinomycetota</taxon>
        <taxon>Actinomycetes</taxon>
        <taxon>Kitasatosporales</taxon>
        <taxon>Streptomycetaceae</taxon>
        <taxon>Streptantibioticus</taxon>
    </lineage>
</organism>
<evidence type="ECO:0000313" key="1">
    <source>
        <dbReference type="EMBL" id="MDI5965541.1"/>
    </source>
</evidence>
<proteinExistence type="predicted"/>
<keyword evidence="2" id="KW-1185">Reference proteome</keyword>
<dbReference type="Proteomes" id="UP001156398">
    <property type="component" value="Unassembled WGS sequence"/>
</dbReference>
<evidence type="ECO:0000313" key="2">
    <source>
        <dbReference type="Proteomes" id="UP001156398"/>
    </source>
</evidence>
<sequence>MTAHVSRHGRERTDDTYANTLRESVAEGVDRLEQSPRMFQNELDTASLHLQARLSLNPSGSKIESWEAMVTAMQISSAMFAAAGETTGVVECRIADRIRAIPATGPQYYTHPGTWITAFWYAVVCRDQQRMNQLCGFGLDELRASGATIDEFQYSWVDTLQTYWTERPGLVEKLTATLGGSHPDIAGVAPRDLLDQQLYPPINLFHRFVRGDHDGFNEALLEALELHKAYWTAEEDRERSVSGLLALGPLAITCLAYDAGFPIEVESPYLPKYFLNREWLGEFPT</sequence>